<gene>
    <name evidence="2" type="ORF">EDD18DRAFT_1374833</name>
</gene>
<dbReference type="Proteomes" id="UP001175228">
    <property type="component" value="Unassembled WGS sequence"/>
</dbReference>
<keyword evidence="1" id="KW-0812">Transmembrane</keyword>
<protein>
    <recommendedName>
        <fullName evidence="4">Transmembrane protein</fullName>
    </recommendedName>
</protein>
<feature type="transmembrane region" description="Helical" evidence="1">
    <location>
        <begin position="159"/>
        <end position="186"/>
    </location>
</feature>
<comment type="caution">
    <text evidence="2">The sequence shown here is derived from an EMBL/GenBank/DDBJ whole genome shotgun (WGS) entry which is preliminary data.</text>
</comment>
<accession>A0AA39QQE7</accession>
<evidence type="ECO:0000313" key="3">
    <source>
        <dbReference type="Proteomes" id="UP001175228"/>
    </source>
</evidence>
<evidence type="ECO:0008006" key="4">
    <source>
        <dbReference type="Google" id="ProtNLM"/>
    </source>
</evidence>
<feature type="transmembrane region" description="Helical" evidence="1">
    <location>
        <begin position="115"/>
        <end position="139"/>
    </location>
</feature>
<keyword evidence="1" id="KW-0472">Membrane</keyword>
<organism evidence="2 3">
    <name type="scientific">Armillaria luteobubalina</name>
    <dbReference type="NCBI Taxonomy" id="153913"/>
    <lineage>
        <taxon>Eukaryota</taxon>
        <taxon>Fungi</taxon>
        <taxon>Dikarya</taxon>
        <taxon>Basidiomycota</taxon>
        <taxon>Agaricomycotina</taxon>
        <taxon>Agaricomycetes</taxon>
        <taxon>Agaricomycetidae</taxon>
        <taxon>Agaricales</taxon>
        <taxon>Marasmiineae</taxon>
        <taxon>Physalacriaceae</taxon>
        <taxon>Armillaria</taxon>
    </lineage>
</organism>
<name>A0AA39QQE7_9AGAR</name>
<dbReference type="EMBL" id="JAUEPU010000001">
    <property type="protein sequence ID" value="KAK0506559.1"/>
    <property type="molecule type" value="Genomic_DNA"/>
</dbReference>
<dbReference type="AlphaFoldDB" id="A0AA39QQE7"/>
<reference evidence="2" key="1">
    <citation type="submission" date="2023-06" db="EMBL/GenBank/DDBJ databases">
        <authorList>
            <consortium name="Lawrence Berkeley National Laboratory"/>
            <person name="Ahrendt S."/>
            <person name="Sahu N."/>
            <person name="Indic B."/>
            <person name="Wong-Bajracharya J."/>
            <person name="Merenyi Z."/>
            <person name="Ke H.-M."/>
            <person name="Monk M."/>
            <person name="Kocsube S."/>
            <person name="Drula E."/>
            <person name="Lipzen A."/>
            <person name="Balint B."/>
            <person name="Henrissat B."/>
            <person name="Andreopoulos B."/>
            <person name="Martin F.M."/>
            <person name="Harder C.B."/>
            <person name="Rigling D."/>
            <person name="Ford K.L."/>
            <person name="Foster G.D."/>
            <person name="Pangilinan J."/>
            <person name="Papanicolaou A."/>
            <person name="Barry K."/>
            <person name="LaButti K."/>
            <person name="Viragh M."/>
            <person name="Koriabine M."/>
            <person name="Yan M."/>
            <person name="Riley R."/>
            <person name="Champramary S."/>
            <person name="Plett K.L."/>
            <person name="Tsai I.J."/>
            <person name="Slot J."/>
            <person name="Sipos G."/>
            <person name="Plett J."/>
            <person name="Nagy L.G."/>
            <person name="Grigoriev I.V."/>
        </authorList>
    </citation>
    <scope>NUCLEOTIDE SEQUENCE</scope>
    <source>
        <strain evidence="2">HWK02</strain>
    </source>
</reference>
<proteinExistence type="predicted"/>
<keyword evidence="1" id="KW-1133">Transmembrane helix</keyword>
<sequence length="256" mass="27801">MQTFNTSSLYTDFYINLNSWTLTIANGNVSHSGNLITAIDLIYNAFAFPRQDASMLRILCDTQIRTIFTINDLVVTLNESTLVVNQNNQCTGVIQQWSSPSATEYLLDSRFLSSVYVYALLLLLSSSANNHSSIVLISSATTGTVGFAQRNASNANSSFSTGAIVGIAAGSSAFTVLVFTAGILFYQAICKCRAHRESSESLSGGYKEPIYFGRATPAPPFTPNTTNTGGIMSITEVLQCRPPNKKRREIYLSVNP</sequence>
<evidence type="ECO:0000313" key="2">
    <source>
        <dbReference type="EMBL" id="KAK0506559.1"/>
    </source>
</evidence>
<keyword evidence="3" id="KW-1185">Reference proteome</keyword>
<evidence type="ECO:0000256" key="1">
    <source>
        <dbReference type="SAM" id="Phobius"/>
    </source>
</evidence>